<dbReference type="GO" id="GO:0000156">
    <property type="term" value="F:phosphorelay response regulator activity"/>
    <property type="evidence" value="ECO:0007669"/>
    <property type="project" value="TreeGrafter"/>
</dbReference>
<proteinExistence type="predicted"/>
<dbReference type="CDD" id="cd00082">
    <property type="entry name" value="HisKA"/>
    <property type="match status" value="1"/>
</dbReference>
<evidence type="ECO:0000256" key="4">
    <source>
        <dbReference type="ARBA" id="ARBA00022679"/>
    </source>
</evidence>
<evidence type="ECO:0000313" key="10">
    <source>
        <dbReference type="Proteomes" id="UP000462362"/>
    </source>
</evidence>
<keyword evidence="7" id="KW-0067">ATP-binding</keyword>
<dbReference type="Proteomes" id="UP000462362">
    <property type="component" value="Unassembled WGS sequence"/>
</dbReference>
<evidence type="ECO:0000256" key="5">
    <source>
        <dbReference type="ARBA" id="ARBA00022741"/>
    </source>
</evidence>
<dbReference type="InterPro" id="IPR036097">
    <property type="entry name" value="HisK_dim/P_sf"/>
</dbReference>
<dbReference type="Pfam" id="PF12974">
    <property type="entry name" value="Phosphonate-bd"/>
    <property type="match status" value="1"/>
</dbReference>
<dbReference type="SUPFAM" id="SSF55874">
    <property type="entry name" value="ATPase domain of HSP90 chaperone/DNA topoisomerase II/histidine kinase"/>
    <property type="match status" value="1"/>
</dbReference>
<dbReference type="InterPro" id="IPR004358">
    <property type="entry name" value="Sig_transdc_His_kin-like_C"/>
</dbReference>
<dbReference type="InterPro" id="IPR036890">
    <property type="entry name" value="HATPase_C_sf"/>
</dbReference>
<dbReference type="Pfam" id="PF00512">
    <property type="entry name" value="HisKA"/>
    <property type="match status" value="1"/>
</dbReference>
<dbReference type="PANTHER" id="PTHR42878:SF7">
    <property type="entry name" value="SENSOR HISTIDINE KINASE GLRK"/>
    <property type="match status" value="1"/>
</dbReference>
<evidence type="ECO:0000256" key="3">
    <source>
        <dbReference type="ARBA" id="ARBA00022553"/>
    </source>
</evidence>
<organism evidence="9 10">
    <name type="scientific">Parasutterella excrementihominis</name>
    <dbReference type="NCBI Taxonomy" id="487175"/>
    <lineage>
        <taxon>Bacteria</taxon>
        <taxon>Pseudomonadati</taxon>
        <taxon>Pseudomonadota</taxon>
        <taxon>Betaproteobacteria</taxon>
        <taxon>Burkholderiales</taxon>
        <taxon>Sutterellaceae</taxon>
        <taxon>Parasutterella</taxon>
    </lineage>
</organism>
<dbReference type="GO" id="GO:0000155">
    <property type="term" value="F:phosphorelay sensor kinase activity"/>
    <property type="evidence" value="ECO:0007669"/>
    <property type="project" value="InterPro"/>
</dbReference>
<accession>A0A6I3S413</accession>
<dbReference type="InterPro" id="IPR003594">
    <property type="entry name" value="HATPase_dom"/>
</dbReference>
<dbReference type="Pfam" id="PF02518">
    <property type="entry name" value="HATPase_c"/>
    <property type="match status" value="1"/>
</dbReference>
<dbReference type="InterPro" id="IPR003661">
    <property type="entry name" value="HisK_dim/P_dom"/>
</dbReference>
<sequence>MEKNRHCDVLYYILGEFETLKLDSEKFKTFLLDNTGKSSELVKEVVQGKADAALLPACFLEQHVVEYPSLYREIKVLNPLRSSELPCTVSTTLYPNWSVLITPNISMKQATDIAATLLTQPKSSDGAWWSVSTQFDGVDKLLKNLKVEQYSYLREWTLRRFFEEYFPFIILFGAFLTGVILYSCIANRLIKIRTRQLSQSLLRLSKYKKEFELVRRDNEIYHRMGIVSHISSLISHELRQPLNTISCYSQGLLMRLEKGPMEQGQISDIVYQIHKKTQGADEIIKKVRDFAKFGSRPVATELNQSVRKAIDVFLLSSQCPSVVEFKPSEAAWIKIDPFELELLVLNLLRNANEALVKTANARIEVNVSINKETSEVILTVKDNGPKLSEEALIKIKRGFETTKKNGTGMGLVIVSEIVSNAKGRIDFVPSKDRGLLVKITFPLDTHEQKN</sequence>
<dbReference type="SMART" id="SM00387">
    <property type="entry name" value="HATPase_c"/>
    <property type="match status" value="1"/>
</dbReference>
<dbReference type="EMBL" id="WNCL01000031">
    <property type="protein sequence ID" value="MTU43821.1"/>
    <property type="molecule type" value="Genomic_DNA"/>
</dbReference>
<dbReference type="Gene3D" id="3.30.565.10">
    <property type="entry name" value="Histidine kinase-like ATPase, C-terminal domain"/>
    <property type="match status" value="1"/>
</dbReference>
<comment type="caution">
    <text evidence="9">The sequence shown here is derived from an EMBL/GenBank/DDBJ whole genome shotgun (WGS) entry which is preliminary data.</text>
</comment>
<evidence type="ECO:0000256" key="2">
    <source>
        <dbReference type="ARBA" id="ARBA00012438"/>
    </source>
</evidence>
<protein>
    <recommendedName>
        <fullName evidence="2">histidine kinase</fullName>
        <ecNumber evidence="2">2.7.13.3</ecNumber>
    </recommendedName>
</protein>
<gene>
    <name evidence="9" type="ORF">GMD42_09370</name>
</gene>
<keyword evidence="6" id="KW-0418">Kinase</keyword>
<dbReference type="GO" id="GO:0005524">
    <property type="term" value="F:ATP binding"/>
    <property type="evidence" value="ECO:0007669"/>
    <property type="project" value="UniProtKB-KW"/>
</dbReference>
<dbReference type="AlphaFoldDB" id="A0A6I3S413"/>
<evidence type="ECO:0000256" key="1">
    <source>
        <dbReference type="ARBA" id="ARBA00000085"/>
    </source>
</evidence>
<comment type="catalytic activity">
    <reaction evidence="1">
        <text>ATP + protein L-histidine = ADP + protein N-phospho-L-histidine.</text>
        <dbReference type="EC" id="2.7.13.3"/>
    </reaction>
</comment>
<dbReference type="PANTHER" id="PTHR42878">
    <property type="entry name" value="TWO-COMPONENT HISTIDINE KINASE"/>
    <property type="match status" value="1"/>
</dbReference>
<evidence type="ECO:0000313" key="9">
    <source>
        <dbReference type="EMBL" id="MTU43821.1"/>
    </source>
</evidence>
<evidence type="ECO:0000256" key="7">
    <source>
        <dbReference type="ARBA" id="ARBA00022840"/>
    </source>
</evidence>
<evidence type="ECO:0000256" key="6">
    <source>
        <dbReference type="ARBA" id="ARBA00022777"/>
    </source>
</evidence>
<keyword evidence="8" id="KW-0902">Two-component regulatory system</keyword>
<dbReference type="InterPro" id="IPR050351">
    <property type="entry name" value="BphY/WalK/GraS-like"/>
</dbReference>
<dbReference type="EC" id="2.7.13.3" evidence="2"/>
<dbReference type="GO" id="GO:0030295">
    <property type="term" value="F:protein kinase activator activity"/>
    <property type="evidence" value="ECO:0007669"/>
    <property type="project" value="TreeGrafter"/>
</dbReference>
<dbReference type="PROSITE" id="PS50109">
    <property type="entry name" value="HIS_KIN"/>
    <property type="match status" value="1"/>
</dbReference>
<keyword evidence="4" id="KW-0808">Transferase</keyword>
<keyword evidence="5" id="KW-0547">Nucleotide-binding</keyword>
<dbReference type="SMART" id="SM00388">
    <property type="entry name" value="HisKA"/>
    <property type="match status" value="1"/>
</dbReference>
<name>A0A6I3S413_9BURK</name>
<dbReference type="Gene3D" id="1.10.287.130">
    <property type="match status" value="1"/>
</dbReference>
<keyword evidence="3" id="KW-0597">Phosphoprotein</keyword>
<dbReference type="GO" id="GO:0007234">
    <property type="term" value="P:osmosensory signaling via phosphorelay pathway"/>
    <property type="evidence" value="ECO:0007669"/>
    <property type="project" value="TreeGrafter"/>
</dbReference>
<dbReference type="SUPFAM" id="SSF47384">
    <property type="entry name" value="Homodimeric domain of signal transducing histidine kinase"/>
    <property type="match status" value="1"/>
</dbReference>
<reference evidence="9 10" key="1">
    <citation type="journal article" date="2019" name="Nat. Med.">
        <title>A library of human gut bacterial isolates paired with longitudinal multiomics data enables mechanistic microbiome research.</title>
        <authorList>
            <person name="Poyet M."/>
            <person name="Groussin M."/>
            <person name="Gibbons S.M."/>
            <person name="Avila-Pacheco J."/>
            <person name="Jiang X."/>
            <person name="Kearney S.M."/>
            <person name="Perrotta A.R."/>
            <person name="Berdy B."/>
            <person name="Zhao S."/>
            <person name="Lieberman T.D."/>
            <person name="Swanson P.K."/>
            <person name="Smith M."/>
            <person name="Roesemann S."/>
            <person name="Alexander J.E."/>
            <person name="Rich S.A."/>
            <person name="Livny J."/>
            <person name="Vlamakis H."/>
            <person name="Clish C."/>
            <person name="Bullock K."/>
            <person name="Deik A."/>
            <person name="Scott J."/>
            <person name="Pierce K.A."/>
            <person name="Xavier R.J."/>
            <person name="Alm E.J."/>
        </authorList>
    </citation>
    <scope>NUCLEOTIDE SEQUENCE [LARGE SCALE GENOMIC DNA]</scope>
    <source>
        <strain evidence="9 10">BIOML-A2</strain>
    </source>
</reference>
<dbReference type="PRINTS" id="PR00344">
    <property type="entry name" value="BCTRLSENSOR"/>
</dbReference>
<evidence type="ECO:0000256" key="8">
    <source>
        <dbReference type="ARBA" id="ARBA00023012"/>
    </source>
</evidence>
<dbReference type="InterPro" id="IPR005467">
    <property type="entry name" value="His_kinase_dom"/>
</dbReference>